<accession>A0ACB9W302</accession>
<dbReference type="Proteomes" id="UP001057452">
    <property type="component" value="Chromosome 19"/>
</dbReference>
<gene>
    <name evidence="1" type="ORF">KUCAC02_027238</name>
</gene>
<reference evidence="1" key="1">
    <citation type="submission" date="2022-05" db="EMBL/GenBank/DDBJ databases">
        <title>Chromosome-level genome of Chaenocephalus aceratus.</title>
        <authorList>
            <person name="Park H."/>
        </authorList>
    </citation>
    <scope>NUCLEOTIDE SEQUENCE</scope>
    <source>
        <strain evidence="1">KU_202001</strain>
    </source>
</reference>
<sequence length="146" mass="16184">RFAPGLTVGAIKNAVLPVRYAQQRAADFHPFQSESSLFDYLQQRLQSVSMWKGSGNPRSLRERWDLSDTEKVCLCQTYPTHGCRKDSLSAAHTHTPSPSDLCCSKGHDCCGWGTEILLCCILGPFRLGNHGVKPPSGLNKRISPRE</sequence>
<evidence type="ECO:0000313" key="1">
    <source>
        <dbReference type="EMBL" id="KAI4807431.1"/>
    </source>
</evidence>
<feature type="non-terminal residue" evidence="1">
    <location>
        <position position="146"/>
    </location>
</feature>
<protein>
    <submittedName>
        <fullName evidence="1">Uncharacterized protein</fullName>
    </submittedName>
</protein>
<keyword evidence="2" id="KW-1185">Reference proteome</keyword>
<proteinExistence type="predicted"/>
<comment type="caution">
    <text evidence="1">The sequence shown here is derived from an EMBL/GenBank/DDBJ whole genome shotgun (WGS) entry which is preliminary data.</text>
</comment>
<evidence type="ECO:0000313" key="2">
    <source>
        <dbReference type="Proteomes" id="UP001057452"/>
    </source>
</evidence>
<name>A0ACB9W302_CHAAC</name>
<dbReference type="EMBL" id="CM043803">
    <property type="protein sequence ID" value="KAI4807431.1"/>
    <property type="molecule type" value="Genomic_DNA"/>
</dbReference>
<organism evidence="1 2">
    <name type="scientific">Chaenocephalus aceratus</name>
    <name type="common">Blackfin icefish</name>
    <name type="synonym">Chaenichthys aceratus</name>
    <dbReference type="NCBI Taxonomy" id="36190"/>
    <lineage>
        <taxon>Eukaryota</taxon>
        <taxon>Metazoa</taxon>
        <taxon>Chordata</taxon>
        <taxon>Craniata</taxon>
        <taxon>Vertebrata</taxon>
        <taxon>Euteleostomi</taxon>
        <taxon>Actinopterygii</taxon>
        <taxon>Neopterygii</taxon>
        <taxon>Teleostei</taxon>
        <taxon>Neoteleostei</taxon>
        <taxon>Acanthomorphata</taxon>
        <taxon>Eupercaria</taxon>
        <taxon>Perciformes</taxon>
        <taxon>Notothenioidei</taxon>
        <taxon>Channichthyidae</taxon>
        <taxon>Chaenocephalus</taxon>
    </lineage>
</organism>
<feature type="non-terminal residue" evidence="1">
    <location>
        <position position="1"/>
    </location>
</feature>